<accession>A0A1N7FT71</accession>
<protein>
    <submittedName>
        <fullName evidence="1">Uncharacterized protein</fullName>
    </submittedName>
</protein>
<organism evidence="1 2">
    <name type="scientific">Micromonospora avicenniae</name>
    <dbReference type="NCBI Taxonomy" id="1198245"/>
    <lineage>
        <taxon>Bacteria</taxon>
        <taxon>Bacillati</taxon>
        <taxon>Actinomycetota</taxon>
        <taxon>Actinomycetes</taxon>
        <taxon>Micromonosporales</taxon>
        <taxon>Micromonosporaceae</taxon>
        <taxon>Micromonospora</taxon>
    </lineage>
</organism>
<gene>
    <name evidence="1" type="ORF">SAMN05444858_1481</name>
</gene>
<dbReference type="EMBL" id="FTNF01000048">
    <property type="protein sequence ID" value="SIS03549.1"/>
    <property type="molecule type" value="Genomic_DNA"/>
</dbReference>
<evidence type="ECO:0000313" key="2">
    <source>
        <dbReference type="Proteomes" id="UP000186004"/>
    </source>
</evidence>
<keyword evidence="2" id="KW-1185">Reference proteome</keyword>
<proteinExistence type="predicted"/>
<name>A0A1N7FT71_9ACTN</name>
<sequence length="65" mass="7518">MTHRREVAPPELPAFLADEVRRFSVTMEIYTQVSSKATRDVLKRLSDSFDCRPLLERLGRVLSIL</sequence>
<dbReference type="AlphaFoldDB" id="A0A1N7FT71"/>
<dbReference type="Proteomes" id="UP000186004">
    <property type="component" value="Unassembled WGS sequence"/>
</dbReference>
<reference evidence="1 2" key="1">
    <citation type="submission" date="2017-01" db="EMBL/GenBank/DDBJ databases">
        <authorList>
            <person name="Mah S.A."/>
            <person name="Swanson W.J."/>
            <person name="Moy G.W."/>
            <person name="Vacquier V.D."/>
        </authorList>
    </citation>
    <scope>NUCLEOTIDE SEQUENCE [LARGE SCALE GENOMIC DNA]</scope>
    <source>
        <strain evidence="1 2">DSM 45758</strain>
    </source>
</reference>
<evidence type="ECO:0000313" key="1">
    <source>
        <dbReference type="EMBL" id="SIS03549.1"/>
    </source>
</evidence>